<evidence type="ECO:0000259" key="12">
    <source>
        <dbReference type="Pfam" id="PF07715"/>
    </source>
</evidence>
<dbReference type="GO" id="GO:0009279">
    <property type="term" value="C:cell outer membrane"/>
    <property type="evidence" value="ECO:0007669"/>
    <property type="project" value="UniProtKB-SubCell"/>
</dbReference>
<keyword evidence="2 8" id="KW-0813">Transport</keyword>
<dbReference type="InterPro" id="IPR036942">
    <property type="entry name" value="Beta-barrel_TonB_sf"/>
</dbReference>
<evidence type="ECO:0000256" key="6">
    <source>
        <dbReference type="ARBA" id="ARBA00023136"/>
    </source>
</evidence>
<keyword evidence="5 9" id="KW-0798">TonB box</keyword>
<evidence type="ECO:0000256" key="1">
    <source>
        <dbReference type="ARBA" id="ARBA00004571"/>
    </source>
</evidence>
<evidence type="ECO:0000313" key="14">
    <source>
        <dbReference type="Proteomes" id="UP000274358"/>
    </source>
</evidence>
<accession>A0A3S0WVV0</accession>
<organism evidence="13 14">
    <name type="scientific">Dyella choica</name>
    <dbReference type="NCBI Taxonomy" id="1927959"/>
    <lineage>
        <taxon>Bacteria</taxon>
        <taxon>Pseudomonadati</taxon>
        <taxon>Pseudomonadota</taxon>
        <taxon>Gammaproteobacteria</taxon>
        <taxon>Lysobacterales</taxon>
        <taxon>Rhodanobacteraceae</taxon>
        <taxon>Dyella</taxon>
    </lineage>
</organism>
<comment type="subcellular location">
    <subcellularLocation>
        <location evidence="1 8">Cell outer membrane</location>
        <topology evidence="1 8">Multi-pass membrane protein</topology>
    </subcellularLocation>
</comment>
<dbReference type="AlphaFoldDB" id="A0A3S0WVV0"/>
<dbReference type="EMBL" id="RYYV01000007">
    <property type="protein sequence ID" value="RUL75383.1"/>
    <property type="molecule type" value="Genomic_DNA"/>
</dbReference>
<dbReference type="OrthoDB" id="6276154at2"/>
<keyword evidence="7 8" id="KW-0998">Cell outer membrane</keyword>
<comment type="similarity">
    <text evidence="8 9">Belongs to the TonB-dependent receptor family.</text>
</comment>
<dbReference type="Gene3D" id="2.170.130.10">
    <property type="entry name" value="TonB-dependent receptor, plug domain"/>
    <property type="match status" value="1"/>
</dbReference>
<keyword evidence="13" id="KW-0675">Receptor</keyword>
<gene>
    <name evidence="13" type="ORF">EKH80_11735</name>
</gene>
<dbReference type="Proteomes" id="UP000274358">
    <property type="component" value="Unassembled WGS sequence"/>
</dbReference>
<protein>
    <submittedName>
        <fullName evidence="13">TonB-dependent receptor</fullName>
    </submittedName>
</protein>
<evidence type="ECO:0000256" key="2">
    <source>
        <dbReference type="ARBA" id="ARBA00022448"/>
    </source>
</evidence>
<dbReference type="RefSeq" id="WP_126684941.1">
    <property type="nucleotide sequence ID" value="NZ_RYYV01000007.1"/>
</dbReference>
<evidence type="ECO:0000256" key="3">
    <source>
        <dbReference type="ARBA" id="ARBA00022452"/>
    </source>
</evidence>
<feature type="chain" id="PRO_5018751265" evidence="10">
    <location>
        <begin position="25"/>
        <end position="948"/>
    </location>
</feature>
<reference evidence="13 14" key="1">
    <citation type="submission" date="2018-12" db="EMBL/GenBank/DDBJ databases">
        <title>Dyella dinghuensis sp. nov. DHOA06 and Dyella choica sp. nov. 4M-K27, isolated from forest soil.</title>
        <authorList>
            <person name="Qiu L.-H."/>
            <person name="Gao Z.-H."/>
        </authorList>
    </citation>
    <scope>NUCLEOTIDE SEQUENCE [LARGE SCALE GENOMIC DNA]</scope>
    <source>
        <strain evidence="13 14">4M-K27</strain>
    </source>
</reference>
<dbReference type="InterPro" id="IPR037066">
    <property type="entry name" value="Plug_dom_sf"/>
</dbReference>
<dbReference type="SUPFAM" id="SSF56935">
    <property type="entry name" value="Porins"/>
    <property type="match status" value="1"/>
</dbReference>
<dbReference type="PANTHER" id="PTHR47234:SF2">
    <property type="entry name" value="TONB-DEPENDENT RECEPTOR"/>
    <property type="match status" value="1"/>
</dbReference>
<name>A0A3S0WVV0_9GAMM</name>
<keyword evidence="10" id="KW-0732">Signal</keyword>
<dbReference type="InterPro" id="IPR012910">
    <property type="entry name" value="Plug_dom"/>
</dbReference>
<keyword evidence="14" id="KW-1185">Reference proteome</keyword>
<proteinExistence type="inferred from homology"/>
<comment type="caution">
    <text evidence="13">The sequence shown here is derived from an EMBL/GenBank/DDBJ whole genome shotgun (WGS) entry which is preliminary data.</text>
</comment>
<evidence type="ECO:0000256" key="8">
    <source>
        <dbReference type="PROSITE-ProRule" id="PRU01360"/>
    </source>
</evidence>
<sequence>MKHKTRVASAIAVALMAGMLQAQAQDASQGQGSAATTKQLQAITVTGSRIRSVDLETAQPVFSINHDEIQKQGFTNVGDILSHISAVGAPGYSKSAALVSNTYAGGSYIELRGLGFARTLVLVDGRRWGTNADGFTDLDTIPSSIIERIDVLKDGASAIYGSDAIAGVVNIITRSNFHGVEVNAYAGQFAGHNDNTTQQYDITVGNRVGKFSYIANATYSKEDPIWAKDRDYSRYPRGPYYPNSGLSPFGPGGLITDSKGDMYKLNAGGNPLNFADYHAYDLAKDNYNADQQMTLMPGSERKSLFGKARYEITDNVSGFMDVNLMQRISTVQISGYPLGNGLSLDKDSYYNPLGSQHGYADPQDIHFMRRMGEIPRLTKNTNNTYRIGTGLEGVFDVGSRHFNWDVSAYMNKNQGEIYGTGNYSIPNLKNALGPSFLDQDGKVKCGTPGHAMAGCVPMNILGNPGDITPDMLDYASVLTNARYGTQTTGFAANLGGDVVELPAGTMQFATGLEHRRESGYYRPDSFSATGNSTDLSNEPFSGSYQVDEAYAELNVPVLANLPGAQRLSVDLATRFSHYSTFGNTTNSKFGLEWKPVDDLLVRGSIGQGFRSPTISDLYGGQSATFDYYSDPCDVKTGAVATGNPTAIANCKAAGVGPNFRQTDASGKPVGGPNQSATEFTAGSNPNLQPETSLSKTLGLVYSPSYVRGLNISLDWYSVRINNLISAISSDDVLDDCYLRGIQSACGQFSRDPKTQQVIGLVHTLTNRGKLETEGYDLGVSYGFGTPIGNFVFRTDANYVSKFNLDQGDGHPIQYQNGMYPNWRMRNNSSLDWSHGDFAATWTIRYYSGLKESCVGYILDTQACNLPDYQSPGVGITPMRRVGAVAFNDLQVRWTAPWKGTIALGVNNVFDRMGPLFYDAPNNNSAYVYNPSYDYGRFVYLRYNQKFDL</sequence>
<keyword evidence="3 8" id="KW-1134">Transmembrane beta strand</keyword>
<dbReference type="Pfam" id="PF00593">
    <property type="entry name" value="TonB_dep_Rec_b-barrel"/>
    <property type="match status" value="1"/>
</dbReference>
<evidence type="ECO:0000256" key="10">
    <source>
        <dbReference type="SAM" id="SignalP"/>
    </source>
</evidence>
<dbReference type="Gene3D" id="2.40.170.20">
    <property type="entry name" value="TonB-dependent receptor, beta-barrel domain"/>
    <property type="match status" value="1"/>
</dbReference>
<keyword evidence="4 8" id="KW-0812">Transmembrane</keyword>
<evidence type="ECO:0000256" key="5">
    <source>
        <dbReference type="ARBA" id="ARBA00023077"/>
    </source>
</evidence>
<dbReference type="PANTHER" id="PTHR47234">
    <property type="match status" value="1"/>
</dbReference>
<evidence type="ECO:0000313" key="13">
    <source>
        <dbReference type="EMBL" id="RUL75383.1"/>
    </source>
</evidence>
<dbReference type="Pfam" id="PF07715">
    <property type="entry name" value="Plug"/>
    <property type="match status" value="1"/>
</dbReference>
<dbReference type="InterPro" id="IPR000531">
    <property type="entry name" value="Beta-barrel_TonB"/>
</dbReference>
<evidence type="ECO:0000256" key="7">
    <source>
        <dbReference type="ARBA" id="ARBA00023237"/>
    </source>
</evidence>
<dbReference type="PROSITE" id="PS52016">
    <property type="entry name" value="TONB_DEPENDENT_REC_3"/>
    <property type="match status" value="1"/>
</dbReference>
<feature type="signal peptide" evidence="10">
    <location>
        <begin position="1"/>
        <end position="24"/>
    </location>
</feature>
<evidence type="ECO:0000259" key="11">
    <source>
        <dbReference type="Pfam" id="PF00593"/>
    </source>
</evidence>
<evidence type="ECO:0000256" key="4">
    <source>
        <dbReference type="ARBA" id="ARBA00022692"/>
    </source>
</evidence>
<feature type="domain" description="TonB-dependent receptor-like beta-barrel" evidence="11">
    <location>
        <begin position="358"/>
        <end position="908"/>
    </location>
</feature>
<feature type="domain" description="TonB-dependent receptor plug" evidence="12">
    <location>
        <begin position="56"/>
        <end position="168"/>
    </location>
</feature>
<keyword evidence="6 8" id="KW-0472">Membrane</keyword>
<dbReference type="InterPro" id="IPR039426">
    <property type="entry name" value="TonB-dep_rcpt-like"/>
</dbReference>
<evidence type="ECO:0000256" key="9">
    <source>
        <dbReference type="RuleBase" id="RU003357"/>
    </source>
</evidence>